<dbReference type="InterPro" id="IPR004274">
    <property type="entry name" value="FCP1_dom"/>
</dbReference>
<dbReference type="Proteomes" id="UP000030763">
    <property type="component" value="Unassembled WGS sequence"/>
</dbReference>
<comment type="subcellular location">
    <subcellularLocation>
        <location evidence="1">Mitochondrion inner membrane</location>
        <topology evidence="1">Single-pass membrane protein</topology>
    </subcellularLocation>
</comment>
<comment type="subunit">
    <text evidence="1">Component of the TIM23 complex.</text>
</comment>
<feature type="region of interest" description="Disordered" evidence="2">
    <location>
        <begin position="143"/>
        <end position="173"/>
    </location>
</feature>
<dbReference type="OMA" id="NFLKHCS"/>
<reference evidence="4" key="1">
    <citation type="submission" date="2013-10" db="EMBL/GenBank/DDBJ databases">
        <title>Genomic analysis of the causative agents of coccidiosis in chickens.</title>
        <authorList>
            <person name="Reid A.J."/>
            <person name="Blake D."/>
            <person name="Billington K."/>
            <person name="Browne H."/>
            <person name="Dunn M."/>
            <person name="Hung S."/>
            <person name="Kawahara F."/>
            <person name="Miranda-Saavedra D."/>
            <person name="Mourier T."/>
            <person name="Nagra H."/>
            <person name="Otto T.D."/>
            <person name="Rawlings N."/>
            <person name="Sanchez A."/>
            <person name="Sanders M."/>
            <person name="Subramaniam C."/>
            <person name="Tay Y."/>
            <person name="Dear P."/>
            <person name="Doerig C."/>
            <person name="Gruber A."/>
            <person name="Parkinson J."/>
            <person name="Shirley M."/>
            <person name="Wan K.L."/>
            <person name="Berriman M."/>
            <person name="Tomley F."/>
            <person name="Pain A."/>
        </authorList>
    </citation>
    <scope>NUCLEOTIDE SEQUENCE [LARGE SCALE GENOMIC DNA]</scope>
    <source>
        <strain evidence="4">Weybridge</strain>
    </source>
</reference>
<dbReference type="RefSeq" id="XP_013334700.1">
    <property type="nucleotide sequence ID" value="XM_013479246.1"/>
</dbReference>
<dbReference type="SUPFAM" id="SSF56784">
    <property type="entry name" value="HAD-like"/>
    <property type="match status" value="1"/>
</dbReference>
<accession>U6M1H6</accession>
<feature type="region of interest" description="Disordered" evidence="2">
    <location>
        <begin position="481"/>
        <end position="511"/>
    </location>
</feature>
<dbReference type="SMART" id="SM00577">
    <property type="entry name" value="CPDc"/>
    <property type="match status" value="1"/>
</dbReference>
<dbReference type="EMBL" id="HG719453">
    <property type="protein sequence ID" value="CDJ58052.1"/>
    <property type="molecule type" value="Genomic_DNA"/>
</dbReference>
<evidence type="ECO:0000256" key="1">
    <source>
        <dbReference type="RuleBase" id="RU365079"/>
    </source>
</evidence>
<evidence type="ECO:0000256" key="2">
    <source>
        <dbReference type="SAM" id="MobiDB-lite"/>
    </source>
</evidence>
<comment type="similarity">
    <text evidence="1">Belongs to the TIM50 family.</text>
</comment>
<keyword evidence="1" id="KW-0813">Transport</keyword>
<evidence type="ECO:0000259" key="3">
    <source>
        <dbReference type="PROSITE" id="PS50969"/>
    </source>
</evidence>
<dbReference type="GeneID" id="25335342"/>
<evidence type="ECO:0000313" key="4">
    <source>
        <dbReference type="EMBL" id="CDJ58052.1"/>
    </source>
</evidence>
<organism evidence="4 5">
    <name type="scientific">Eimeria maxima</name>
    <name type="common">Coccidian parasite</name>
    <dbReference type="NCBI Taxonomy" id="5804"/>
    <lineage>
        <taxon>Eukaryota</taxon>
        <taxon>Sar</taxon>
        <taxon>Alveolata</taxon>
        <taxon>Apicomplexa</taxon>
        <taxon>Conoidasida</taxon>
        <taxon>Coccidia</taxon>
        <taxon>Eucoccidiorida</taxon>
        <taxon>Eimeriorina</taxon>
        <taxon>Eimeriidae</taxon>
        <taxon>Eimeria</taxon>
    </lineage>
</organism>
<feature type="compositionally biased region" description="Gly residues" evidence="2">
    <location>
        <begin position="500"/>
        <end position="511"/>
    </location>
</feature>
<dbReference type="InterPro" id="IPR050365">
    <property type="entry name" value="TIM50"/>
</dbReference>
<dbReference type="AlphaFoldDB" id="U6M1H6"/>
<keyword evidence="1" id="KW-0653">Protein transport</keyword>
<dbReference type="GO" id="GO:0015031">
    <property type="term" value="P:protein transport"/>
    <property type="evidence" value="ECO:0007669"/>
    <property type="project" value="UniProtKB-KW"/>
</dbReference>
<dbReference type="GO" id="GO:0005744">
    <property type="term" value="C:TIM23 mitochondrial import inner membrane translocase complex"/>
    <property type="evidence" value="ECO:0007669"/>
    <property type="project" value="UniProtKB-UniRule"/>
</dbReference>
<dbReference type="PROSITE" id="PS50969">
    <property type="entry name" value="FCP1"/>
    <property type="match status" value="1"/>
</dbReference>
<keyword evidence="1" id="KW-0809">Transit peptide</keyword>
<comment type="function">
    <text evidence="1">Essential component of the TIM23 complex, a complex that mediates the translocation of transit peptide-containing proteins across the mitochondrial inner membrane.</text>
</comment>
<gene>
    <name evidence="4" type="ORF">EMWEY_00013560</name>
</gene>
<sequence length="511" mass="53789">MQCSGATGACRRGGRAAASAAAAAATSITAAWHPQQHPATQRPYEWLRRPLSLRCGAGPFGVPCLRPPGPRSGGSCVLSSASTGFAGASQSAASACFASAAAAVPIAVAAGSRAAVAAAARQTGALAASGAAATEEMQQVDVGGGLVRGVKGRGPEGRSDDPASLPEGGTAEGTASGVVLQQDEQQQQQQHGTTAGPLKGGVPLGAAFWGAGAVGCTIWALAYMRQHNMSFTDFAKDLWRRADAQMTATHDRMQCAVEDLISHAFPEDEEPLLPDFKDLNYPEFLPTLVLDFDGVLAKIGHDRTGGYKLRKRPYSEALVNQLSHFFEVVVWNADQPPVVQTALQQWGLPVTACLNSDNMSRRHGRKIKDFSRLGRRLDRLIYVSCTDEGLDDRFRANFIRVSPFEGTAEEMLGDTELGDLLNFLKHCSLSPEDVRLSIARYGGGEDGGVGRRYDAAKKAQETKASQRRNIGKLFGISSSQGQAGAQGFLPPPQQSAALGGKAGPFGSGALR</sequence>
<proteinExistence type="inferred from homology"/>
<dbReference type="Gene3D" id="3.40.50.1000">
    <property type="entry name" value="HAD superfamily/HAD-like"/>
    <property type="match status" value="1"/>
</dbReference>
<keyword evidence="1" id="KW-0811">Translocation</keyword>
<keyword evidence="1" id="KW-0496">Mitochondrion</keyword>
<feature type="domain" description="FCP1 homology" evidence="3">
    <location>
        <begin position="281"/>
        <end position="427"/>
    </location>
</feature>
<dbReference type="InterPro" id="IPR036412">
    <property type="entry name" value="HAD-like_sf"/>
</dbReference>
<dbReference type="VEuPathDB" id="ToxoDB:EMWEY_00013560"/>
<name>U6M1H6_EIMMA</name>
<evidence type="ECO:0000313" key="5">
    <source>
        <dbReference type="Proteomes" id="UP000030763"/>
    </source>
</evidence>
<dbReference type="Pfam" id="PF03031">
    <property type="entry name" value="NIF"/>
    <property type="match status" value="1"/>
</dbReference>
<dbReference type="InterPro" id="IPR023214">
    <property type="entry name" value="HAD_sf"/>
</dbReference>
<reference evidence="4" key="2">
    <citation type="submission" date="2013-10" db="EMBL/GenBank/DDBJ databases">
        <authorList>
            <person name="Aslett M."/>
        </authorList>
    </citation>
    <scope>NUCLEOTIDE SEQUENCE [LARGE SCALE GENOMIC DNA]</scope>
    <source>
        <strain evidence="4">Weybridge</strain>
    </source>
</reference>
<keyword evidence="5" id="KW-1185">Reference proteome</keyword>
<dbReference type="OrthoDB" id="445750at2759"/>
<protein>
    <recommendedName>
        <fullName evidence="1">Mitochondrial import inner membrane translocase subunit TIM50</fullName>
    </recommendedName>
</protein>
<dbReference type="PANTHER" id="PTHR12210">
    <property type="entry name" value="DULLARD PROTEIN PHOSPHATASE"/>
    <property type="match status" value="1"/>
</dbReference>